<evidence type="ECO:0000256" key="10">
    <source>
        <dbReference type="SAM" id="SignalP"/>
    </source>
</evidence>
<dbReference type="InterPro" id="IPR001128">
    <property type="entry name" value="Cyt_P450"/>
</dbReference>
<dbReference type="InterPro" id="IPR017972">
    <property type="entry name" value="Cyt_P450_CS"/>
</dbReference>
<dbReference type="CDD" id="cd11058">
    <property type="entry name" value="CYP60B-like"/>
    <property type="match status" value="1"/>
</dbReference>
<dbReference type="PANTHER" id="PTHR24305:SF230">
    <property type="entry name" value="P450, PUTATIVE (EUROFUNG)-RELATED"/>
    <property type="match status" value="1"/>
</dbReference>
<evidence type="ECO:0000313" key="11">
    <source>
        <dbReference type="EMBL" id="KAK9412838.1"/>
    </source>
</evidence>
<dbReference type="Gene3D" id="1.10.630.10">
    <property type="entry name" value="Cytochrome P450"/>
    <property type="match status" value="1"/>
</dbReference>
<keyword evidence="6 8" id="KW-0408">Iron</keyword>
<dbReference type="PROSITE" id="PS00086">
    <property type="entry name" value="CYTOCHROME_P450"/>
    <property type="match status" value="1"/>
</dbReference>
<feature type="transmembrane region" description="Helical" evidence="9">
    <location>
        <begin position="41"/>
        <end position="60"/>
    </location>
</feature>
<dbReference type="SUPFAM" id="SSF48264">
    <property type="entry name" value="Cytochrome P450"/>
    <property type="match status" value="1"/>
</dbReference>
<evidence type="ECO:0000256" key="7">
    <source>
        <dbReference type="ARBA" id="ARBA00023033"/>
    </source>
</evidence>
<sequence>MRTLGVHSFFFFFFSLICSRAVALGAATQSYRAMASLLPVILGNALTALAALVTLITLYVSSRIAYNIFFHPLRSFPGPFSHRATILPWAYYIATGGLAWHVAELHERYGPVVRITPNEVSFLEPEAWRDVYTARPSGEYLEKYIPFYRPAGSSSRSIISAEKEEHSMVRKLLAPSFSDKAMREVEPTVGRYVDSLLRQVTKVCDDGKAAVNMRDWYNFTTFDVIGNLAFGEDFGCLEGGDYHPWVAAIVLSIRENALALALSSMLSRPIIRLIAKKAGKGRRKYNTLSHQKLQRRIDRDSGEPDIIGRLIDKKDELNLSFETLRSNSGALTIAGSETTATLLTGVTYLLLTRPDCLLKVTNEVRSSFQSTQEITFTSVNGLTYMLACLNEALRIYPPAPHGLPRVTPTGGATIAGTFVPGNNVVSVPTLAMQRSKRYFRLPDEFHPERFLGDASFAGDRLDAIQPFSLGPRNCIGKPLAYAEMRLILANILFSFDLQLADDSKNWIDRNKVYFLWLKPDLNVYLTPARSSKS</sequence>
<dbReference type="EMBL" id="JARVKF010000448">
    <property type="protein sequence ID" value="KAK9412838.1"/>
    <property type="molecule type" value="Genomic_DNA"/>
</dbReference>
<comment type="cofactor">
    <cofactor evidence="1">
        <name>heme</name>
        <dbReference type="ChEBI" id="CHEBI:30413"/>
    </cofactor>
</comment>
<keyword evidence="12" id="KW-1185">Reference proteome</keyword>
<feature type="chain" id="PRO_5047207738" evidence="10">
    <location>
        <begin position="24"/>
        <end position="533"/>
    </location>
</feature>
<evidence type="ECO:0000256" key="1">
    <source>
        <dbReference type="ARBA" id="ARBA00001971"/>
    </source>
</evidence>
<keyword evidence="4 8" id="KW-0479">Metal-binding</keyword>
<dbReference type="InterPro" id="IPR036396">
    <property type="entry name" value="Cyt_P450_sf"/>
</dbReference>
<organism evidence="11 12">
    <name type="scientific">Seiridium unicorne</name>
    <dbReference type="NCBI Taxonomy" id="138068"/>
    <lineage>
        <taxon>Eukaryota</taxon>
        <taxon>Fungi</taxon>
        <taxon>Dikarya</taxon>
        <taxon>Ascomycota</taxon>
        <taxon>Pezizomycotina</taxon>
        <taxon>Sordariomycetes</taxon>
        <taxon>Xylariomycetidae</taxon>
        <taxon>Amphisphaeriales</taxon>
        <taxon>Sporocadaceae</taxon>
        <taxon>Seiridium</taxon>
    </lineage>
</organism>
<proteinExistence type="inferred from homology"/>
<evidence type="ECO:0000256" key="4">
    <source>
        <dbReference type="ARBA" id="ARBA00022723"/>
    </source>
</evidence>
<dbReference type="PANTHER" id="PTHR24305">
    <property type="entry name" value="CYTOCHROME P450"/>
    <property type="match status" value="1"/>
</dbReference>
<dbReference type="Pfam" id="PF00067">
    <property type="entry name" value="p450"/>
    <property type="match status" value="1"/>
</dbReference>
<dbReference type="PRINTS" id="PR00385">
    <property type="entry name" value="P450"/>
</dbReference>
<dbReference type="InterPro" id="IPR002401">
    <property type="entry name" value="Cyt_P450_E_grp-I"/>
</dbReference>
<evidence type="ECO:0000256" key="2">
    <source>
        <dbReference type="ARBA" id="ARBA00010617"/>
    </source>
</evidence>
<keyword evidence="9" id="KW-0812">Transmembrane</keyword>
<feature type="signal peptide" evidence="10">
    <location>
        <begin position="1"/>
        <end position="23"/>
    </location>
</feature>
<keyword evidence="5 8" id="KW-0560">Oxidoreductase</keyword>
<evidence type="ECO:0000256" key="9">
    <source>
        <dbReference type="SAM" id="Phobius"/>
    </source>
</evidence>
<gene>
    <name evidence="11" type="ORF">SUNI508_12347</name>
</gene>
<evidence type="ECO:0000313" key="12">
    <source>
        <dbReference type="Proteomes" id="UP001408356"/>
    </source>
</evidence>
<comment type="similarity">
    <text evidence="2 8">Belongs to the cytochrome P450 family.</text>
</comment>
<keyword evidence="3 8" id="KW-0349">Heme</keyword>
<comment type="caution">
    <text evidence="11">The sequence shown here is derived from an EMBL/GenBank/DDBJ whole genome shotgun (WGS) entry which is preliminary data.</text>
</comment>
<accession>A0ABR2UDY2</accession>
<evidence type="ECO:0000256" key="8">
    <source>
        <dbReference type="RuleBase" id="RU000461"/>
    </source>
</evidence>
<dbReference type="InterPro" id="IPR050121">
    <property type="entry name" value="Cytochrome_P450_monoxygenase"/>
</dbReference>
<keyword evidence="7 8" id="KW-0503">Monooxygenase</keyword>
<evidence type="ECO:0000256" key="3">
    <source>
        <dbReference type="ARBA" id="ARBA00022617"/>
    </source>
</evidence>
<evidence type="ECO:0000256" key="5">
    <source>
        <dbReference type="ARBA" id="ARBA00023002"/>
    </source>
</evidence>
<keyword evidence="9" id="KW-1133">Transmembrane helix</keyword>
<reference evidence="11 12" key="1">
    <citation type="journal article" date="2024" name="J. Plant Pathol.">
        <title>Sequence and assembly of the genome of Seiridium unicorne, isolate CBS 538.82, causal agent of cypress canker disease.</title>
        <authorList>
            <person name="Scali E."/>
            <person name="Rocca G.D."/>
            <person name="Danti R."/>
            <person name="Garbelotto M."/>
            <person name="Barberini S."/>
            <person name="Baroncelli R."/>
            <person name="Emiliani G."/>
        </authorList>
    </citation>
    <scope>NUCLEOTIDE SEQUENCE [LARGE SCALE GENOMIC DNA]</scope>
    <source>
        <strain evidence="11 12">BM-138-508</strain>
    </source>
</reference>
<evidence type="ECO:0000256" key="6">
    <source>
        <dbReference type="ARBA" id="ARBA00023004"/>
    </source>
</evidence>
<protein>
    <submittedName>
        <fullName evidence="11">Cytochrome P450 ClCP1</fullName>
    </submittedName>
</protein>
<keyword evidence="9" id="KW-0472">Membrane</keyword>
<keyword evidence="10" id="KW-0732">Signal</keyword>
<dbReference type="PRINTS" id="PR00463">
    <property type="entry name" value="EP450I"/>
</dbReference>
<dbReference type="Proteomes" id="UP001408356">
    <property type="component" value="Unassembled WGS sequence"/>
</dbReference>
<name>A0ABR2UDY2_9PEZI</name>